<sequence>MRGLRDESDRRQECPRAQSGAMLGPMGPMQERNGRTTPRVLNPLWIISLFLGISETTVGIAATQVTGWIQGLFAVSATAFPLLVSGAFFATLWKKPEVLYAPGDFPEHVPVPEFVHGIHRSVSSSLDEVSSVVRDTLESILPAILAPRVPPDAVQDVVGEAVASAQASLESRAIKIDIPRVGASAERVEWIIDQNMTVSNLLDSLWLTHLRELVKPYTYPKQWVLMDRQTGKMFEKVAQLSLNDDDRLLEEIGIVPGMELAVVLKGAPSGQNRKSRPSVDPGMKASQQ</sequence>
<keyword evidence="4" id="KW-1185">Reference proteome</keyword>
<feature type="compositionally biased region" description="Basic and acidic residues" evidence="1">
    <location>
        <begin position="1"/>
        <end position="14"/>
    </location>
</feature>
<proteinExistence type="predicted"/>
<evidence type="ECO:0000256" key="2">
    <source>
        <dbReference type="SAM" id="Phobius"/>
    </source>
</evidence>
<keyword evidence="2" id="KW-0472">Membrane</keyword>
<dbReference type="AlphaFoldDB" id="A0A4R2JA40"/>
<evidence type="ECO:0000313" key="3">
    <source>
        <dbReference type="EMBL" id="TCO55624.1"/>
    </source>
</evidence>
<feature type="region of interest" description="Disordered" evidence="1">
    <location>
        <begin position="1"/>
        <end position="34"/>
    </location>
</feature>
<name>A0A4R2JA40_9PSEU</name>
<dbReference type="Proteomes" id="UP000295680">
    <property type="component" value="Unassembled WGS sequence"/>
</dbReference>
<keyword evidence="2" id="KW-0812">Transmembrane</keyword>
<protein>
    <submittedName>
        <fullName evidence="3">Uncharacterized protein</fullName>
    </submittedName>
</protein>
<feature type="region of interest" description="Disordered" evidence="1">
    <location>
        <begin position="267"/>
        <end position="288"/>
    </location>
</feature>
<organism evidence="3 4">
    <name type="scientific">Actinocrispum wychmicini</name>
    <dbReference type="NCBI Taxonomy" id="1213861"/>
    <lineage>
        <taxon>Bacteria</taxon>
        <taxon>Bacillati</taxon>
        <taxon>Actinomycetota</taxon>
        <taxon>Actinomycetes</taxon>
        <taxon>Pseudonocardiales</taxon>
        <taxon>Pseudonocardiaceae</taxon>
        <taxon>Actinocrispum</taxon>
    </lineage>
</organism>
<keyword evidence="2" id="KW-1133">Transmembrane helix</keyword>
<dbReference type="EMBL" id="SLWS01000007">
    <property type="protein sequence ID" value="TCO55624.1"/>
    <property type="molecule type" value="Genomic_DNA"/>
</dbReference>
<accession>A0A4R2JA40</accession>
<evidence type="ECO:0000313" key="4">
    <source>
        <dbReference type="Proteomes" id="UP000295680"/>
    </source>
</evidence>
<reference evidence="3 4" key="1">
    <citation type="submission" date="2019-03" db="EMBL/GenBank/DDBJ databases">
        <title>Genomic Encyclopedia of Type Strains, Phase IV (KMG-IV): sequencing the most valuable type-strain genomes for metagenomic binning, comparative biology and taxonomic classification.</title>
        <authorList>
            <person name="Goeker M."/>
        </authorList>
    </citation>
    <scope>NUCLEOTIDE SEQUENCE [LARGE SCALE GENOMIC DNA]</scope>
    <source>
        <strain evidence="3 4">DSM 45934</strain>
    </source>
</reference>
<comment type="caution">
    <text evidence="3">The sequence shown here is derived from an EMBL/GenBank/DDBJ whole genome shotgun (WGS) entry which is preliminary data.</text>
</comment>
<feature type="transmembrane region" description="Helical" evidence="2">
    <location>
        <begin position="68"/>
        <end position="93"/>
    </location>
</feature>
<evidence type="ECO:0000256" key="1">
    <source>
        <dbReference type="SAM" id="MobiDB-lite"/>
    </source>
</evidence>
<feature type="transmembrane region" description="Helical" evidence="2">
    <location>
        <begin position="40"/>
        <end position="62"/>
    </location>
</feature>
<gene>
    <name evidence="3" type="ORF">EV192_10745</name>
</gene>